<proteinExistence type="predicted"/>
<protein>
    <submittedName>
        <fullName evidence="2">Uncharacterized protein</fullName>
    </submittedName>
</protein>
<evidence type="ECO:0000313" key="2">
    <source>
        <dbReference type="EMBL" id="OJZ90531.1"/>
    </source>
</evidence>
<name>A0A1M3TV21_ASPLC</name>
<keyword evidence="1" id="KW-0812">Transmembrane</keyword>
<gene>
    <name evidence="2" type="ORF">ASPFODRAFT_40908</name>
</gene>
<evidence type="ECO:0000313" key="3">
    <source>
        <dbReference type="Proteomes" id="UP000184063"/>
    </source>
</evidence>
<evidence type="ECO:0000256" key="1">
    <source>
        <dbReference type="SAM" id="Phobius"/>
    </source>
</evidence>
<dbReference type="AlphaFoldDB" id="A0A1M3TV21"/>
<feature type="transmembrane region" description="Helical" evidence="1">
    <location>
        <begin position="12"/>
        <end position="34"/>
    </location>
</feature>
<keyword evidence="1" id="KW-0472">Membrane</keyword>
<accession>A0A1M3TV21</accession>
<reference evidence="3" key="1">
    <citation type="journal article" date="2017" name="Genome Biol.">
        <title>Comparative genomics reveals high biological diversity and specific adaptations in the industrially and medically important fungal genus Aspergillus.</title>
        <authorList>
            <person name="de Vries R.P."/>
            <person name="Riley R."/>
            <person name="Wiebenga A."/>
            <person name="Aguilar-Osorio G."/>
            <person name="Amillis S."/>
            <person name="Uchima C.A."/>
            <person name="Anderluh G."/>
            <person name="Asadollahi M."/>
            <person name="Askin M."/>
            <person name="Barry K."/>
            <person name="Battaglia E."/>
            <person name="Bayram O."/>
            <person name="Benocci T."/>
            <person name="Braus-Stromeyer S.A."/>
            <person name="Caldana C."/>
            <person name="Canovas D."/>
            <person name="Cerqueira G.C."/>
            <person name="Chen F."/>
            <person name="Chen W."/>
            <person name="Choi C."/>
            <person name="Clum A."/>
            <person name="Dos Santos R.A."/>
            <person name="Damasio A.R."/>
            <person name="Diallinas G."/>
            <person name="Emri T."/>
            <person name="Fekete E."/>
            <person name="Flipphi M."/>
            <person name="Freyberg S."/>
            <person name="Gallo A."/>
            <person name="Gournas C."/>
            <person name="Habgood R."/>
            <person name="Hainaut M."/>
            <person name="Harispe M.L."/>
            <person name="Henrissat B."/>
            <person name="Hilden K.S."/>
            <person name="Hope R."/>
            <person name="Hossain A."/>
            <person name="Karabika E."/>
            <person name="Karaffa L."/>
            <person name="Karanyi Z."/>
            <person name="Krasevec N."/>
            <person name="Kuo A."/>
            <person name="Kusch H."/>
            <person name="LaButti K."/>
            <person name="Lagendijk E.L."/>
            <person name="Lapidus A."/>
            <person name="Levasseur A."/>
            <person name="Lindquist E."/>
            <person name="Lipzen A."/>
            <person name="Logrieco A.F."/>
            <person name="MacCabe A."/>
            <person name="Maekelae M.R."/>
            <person name="Malavazi I."/>
            <person name="Melin P."/>
            <person name="Meyer V."/>
            <person name="Mielnichuk N."/>
            <person name="Miskei M."/>
            <person name="Molnar A.P."/>
            <person name="Mule G."/>
            <person name="Ngan C.Y."/>
            <person name="Orejas M."/>
            <person name="Orosz E."/>
            <person name="Ouedraogo J.P."/>
            <person name="Overkamp K.M."/>
            <person name="Park H.-S."/>
            <person name="Perrone G."/>
            <person name="Piumi F."/>
            <person name="Punt P.J."/>
            <person name="Ram A.F."/>
            <person name="Ramon A."/>
            <person name="Rauscher S."/>
            <person name="Record E."/>
            <person name="Riano-Pachon D.M."/>
            <person name="Robert V."/>
            <person name="Roehrig J."/>
            <person name="Ruller R."/>
            <person name="Salamov A."/>
            <person name="Salih N.S."/>
            <person name="Samson R.A."/>
            <person name="Sandor E."/>
            <person name="Sanguinetti M."/>
            <person name="Schuetze T."/>
            <person name="Sepcic K."/>
            <person name="Shelest E."/>
            <person name="Sherlock G."/>
            <person name="Sophianopoulou V."/>
            <person name="Squina F.M."/>
            <person name="Sun H."/>
            <person name="Susca A."/>
            <person name="Todd R.B."/>
            <person name="Tsang A."/>
            <person name="Unkles S.E."/>
            <person name="van de Wiele N."/>
            <person name="van Rossen-Uffink D."/>
            <person name="Oliveira J.V."/>
            <person name="Vesth T.C."/>
            <person name="Visser J."/>
            <person name="Yu J.-H."/>
            <person name="Zhou M."/>
            <person name="Andersen M.R."/>
            <person name="Archer D.B."/>
            <person name="Baker S.E."/>
            <person name="Benoit I."/>
            <person name="Brakhage A.A."/>
            <person name="Braus G.H."/>
            <person name="Fischer R."/>
            <person name="Frisvad J.C."/>
            <person name="Goldman G.H."/>
            <person name="Houbraken J."/>
            <person name="Oakley B."/>
            <person name="Pocsi I."/>
            <person name="Scazzocchio C."/>
            <person name="Seiboth B."/>
            <person name="vanKuyk P.A."/>
            <person name="Wortman J."/>
            <person name="Dyer P.S."/>
            <person name="Grigoriev I.V."/>
        </authorList>
    </citation>
    <scope>NUCLEOTIDE SEQUENCE [LARGE SCALE GENOMIC DNA]</scope>
    <source>
        <strain evidence="3">CBS 106.47</strain>
    </source>
</reference>
<keyword evidence="1" id="KW-1133">Transmembrane helix</keyword>
<dbReference type="VEuPathDB" id="FungiDB:ASPFODRAFT_40908"/>
<dbReference type="EMBL" id="KV878237">
    <property type="protein sequence ID" value="OJZ90531.1"/>
    <property type="molecule type" value="Genomic_DNA"/>
</dbReference>
<organism evidence="2 3">
    <name type="scientific">Aspergillus luchuensis (strain CBS 106.47)</name>
    <dbReference type="NCBI Taxonomy" id="1137211"/>
    <lineage>
        <taxon>Eukaryota</taxon>
        <taxon>Fungi</taxon>
        <taxon>Dikarya</taxon>
        <taxon>Ascomycota</taxon>
        <taxon>Pezizomycotina</taxon>
        <taxon>Eurotiomycetes</taxon>
        <taxon>Eurotiomycetidae</taxon>
        <taxon>Eurotiales</taxon>
        <taxon>Aspergillaceae</taxon>
        <taxon>Aspergillus</taxon>
        <taxon>Aspergillus subgen. Circumdati</taxon>
    </lineage>
</organism>
<dbReference type="Proteomes" id="UP000184063">
    <property type="component" value="Unassembled WGS sequence"/>
</dbReference>
<sequence length="60" mass="6973">MSDIRPWTYIRCYVASAGFYTELYICMYCIVINFPVSGEDTSAGALYLICFNYHHFVQSK</sequence>